<proteinExistence type="predicted"/>
<dbReference type="InterPro" id="IPR039426">
    <property type="entry name" value="TonB-dep_rcpt-like"/>
</dbReference>
<evidence type="ECO:0000313" key="3">
    <source>
        <dbReference type="EMBL" id="SVA75531.1"/>
    </source>
</evidence>
<dbReference type="PANTHER" id="PTHR30069">
    <property type="entry name" value="TONB-DEPENDENT OUTER MEMBRANE RECEPTOR"/>
    <property type="match status" value="1"/>
</dbReference>
<name>A0A381YG51_9ZZZZ</name>
<feature type="domain" description="TonB-dependent receptor plug" evidence="2">
    <location>
        <begin position="61"/>
        <end position="174"/>
    </location>
</feature>
<accession>A0A381YG51</accession>
<evidence type="ECO:0000256" key="1">
    <source>
        <dbReference type="ARBA" id="ARBA00022729"/>
    </source>
</evidence>
<dbReference type="Gene3D" id="2.170.130.10">
    <property type="entry name" value="TonB-dependent receptor, plug domain"/>
    <property type="match status" value="1"/>
</dbReference>
<dbReference type="InterPro" id="IPR012910">
    <property type="entry name" value="Plug_dom"/>
</dbReference>
<dbReference type="GO" id="GO:0009279">
    <property type="term" value="C:cell outer membrane"/>
    <property type="evidence" value="ECO:0007669"/>
    <property type="project" value="TreeGrafter"/>
</dbReference>
<keyword evidence="1" id="KW-0732">Signal</keyword>
<gene>
    <name evidence="3" type="ORF">METZ01_LOCUS128385</name>
</gene>
<feature type="non-terminal residue" evidence="3">
    <location>
        <position position="367"/>
    </location>
</feature>
<dbReference type="Pfam" id="PF07715">
    <property type="entry name" value="Plug"/>
    <property type="match status" value="1"/>
</dbReference>
<dbReference type="PANTHER" id="PTHR30069:SF29">
    <property type="entry name" value="HEMOGLOBIN AND HEMOGLOBIN-HAPTOGLOBIN-BINDING PROTEIN 1-RELATED"/>
    <property type="match status" value="1"/>
</dbReference>
<dbReference type="AlphaFoldDB" id="A0A381YG51"/>
<dbReference type="SUPFAM" id="SSF56935">
    <property type="entry name" value="Porins"/>
    <property type="match status" value="1"/>
</dbReference>
<feature type="non-terminal residue" evidence="3">
    <location>
        <position position="1"/>
    </location>
</feature>
<dbReference type="EMBL" id="UINC01018068">
    <property type="protein sequence ID" value="SVA75531.1"/>
    <property type="molecule type" value="Genomic_DNA"/>
</dbReference>
<organism evidence="3">
    <name type="scientific">marine metagenome</name>
    <dbReference type="NCBI Taxonomy" id="408172"/>
    <lineage>
        <taxon>unclassified sequences</taxon>
        <taxon>metagenomes</taxon>
        <taxon>ecological metagenomes</taxon>
    </lineage>
</organism>
<evidence type="ECO:0000259" key="2">
    <source>
        <dbReference type="Pfam" id="PF07715"/>
    </source>
</evidence>
<dbReference type="GO" id="GO:0015344">
    <property type="term" value="F:siderophore uptake transmembrane transporter activity"/>
    <property type="evidence" value="ECO:0007669"/>
    <property type="project" value="TreeGrafter"/>
</dbReference>
<reference evidence="3" key="1">
    <citation type="submission" date="2018-05" db="EMBL/GenBank/DDBJ databases">
        <authorList>
            <person name="Lanie J.A."/>
            <person name="Ng W.-L."/>
            <person name="Kazmierczak K.M."/>
            <person name="Andrzejewski T.M."/>
            <person name="Davidsen T.M."/>
            <person name="Wayne K.J."/>
            <person name="Tettelin H."/>
            <person name="Glass J.I."/>
            <person name="Rusch D."/>
            <person name="Podicherti R."/>
            <person name="Tsui H.-C.T."/>
            <person name="Winkler M.E."/>
        </authorList>
    </citation>
    <scope>NUCLEOTIDE SEQUENCE</scope>
</reference>
<sequence length="367" mass="39239">MRQVARIMKTALFIIIVMSIMLPDVAMATSGQQNPPTKPQADEQKREEVITVSATRLPVRLSDLPVAAITWEARDLERAPAIVIDEALRSSPSVSLFRRTSSRDSHPTAQGLNLRGIAPSGVSRALVLIDGIPMNDPFGGWVYWNRVPLLAIEQVEVALGGGSAPYGNQALGGVLQFVTRKQMDTNLQMQLLAGNESTVRFGIAAGGGFGGGSVFASAQVFNTNGYIQTASEKRGSVDEPISSKNKAARVRVDFGNFTINADGLSGERGNGTPLQENKTGYGGISAAWNGVTVSGNGGWNVYGLARSQLFESNFSRVDSDRNGEKLVLRQRVPATDFGAGGYGWSSFANETSKISYGGDWRHVNGQS</sequence>
<dbReference type="InterPro" id="IPR037066">
    <property type="entry name" value="Plug_dom_sf"/>
</dbReference>
<protein>
    <recommendedName>
        <fullName evidence="2">TonB-dependent receptor plug domain-containing protein</fullName>
    </recommendedName>
</protein>
<dbReference type="GO" id="GO:0044718">
    <property type="term" value="P:siderophore transmembrane transport"/>
    <property type="evidence" value="ECO:0007669"/>
    <property type="project" value="TreeGrafter"/>
</dbReference>